<comment type="caution">
    <text evidence="2">The sequence shown here is derived from an EMBL/GenBank/DDBJ whole genome shotgun (WGS) entry which is preliminary data.</text>
</comment>
<reference evidence="2" key="1">
    <citation type="submission" date="2017-07" db="EMBL/GenBank/DDBJ databases">
        <title>Taro Niue Genome Assembly and Annotation.</title>
        <authorList>
            <person name="Atibalentja N."/>
            <person name="Keating K."/>
            <person name="Fields C.J."/>
        </authorList>
    </citation>
    <scope>NUCLEOTIDE SEQUENCE</scope>
    <source>
        <strain evidence="2">Niue_2</strain>
        <tissue evidence="2">Leaf</tissue>
    </source>
</reference>
<feature type="non-terminal residue" evidence="2">
    <location>
        <position position="43"/>
    </location>
</feature>
<keyword evidence="3" id="KW-1185">Reference proteome</keyword>
<name>A0A843VZX5_COLES</name>
<feature type="region of interest" description="Disordered" evidence="1">
    <location>
        <begin position="24"/>
        <end position="43"/>
    </location>
</feature>
<evidence type="ECO:0000313" key="3">
    <source>
        <dbReference type="Proteomes" id="UP000652761"/>
    </source>
</evidence>
<organism evidence="2 3">
    <name type="scientific">Colocasia esculenta</name>
    <name type="common">Wild taro</name>
    <name type="synonym">Arum esculentum</name>
    <dbReference type="NCBI Taxonomy" id="4460"/>
    <lineage>
        <taxon>Eukaryota</taxon>
        <taxon>Viridiplantae</taxon>
        <taxon>Streptophyta</taxon>
        <taxon>Embryophyta</taxon>
        <taxon>Tracheophyta</taxon>
        <taxon>Spermatophyta</taxon>
        <taxon>Magnoliopsida</taxon>
        <taxon>Liliopsida</taxon>
        <taxon>Araceae</taxon>
        <taxon>Aroideae</taxon>
        <taxon>Colocasieae</taxon>
        <taxon>Colocasia</taxon>
    </lineage>
</organism>
<gene>
    <name evidence="2" type="ORF">Taro_030331</name>
</gene>
<dbReference type="AlphaFoldDB" id="A0A843VZX5"/>
<evidence type="ECO:0000256" key="1">
    <source>
        <dbReference type="SAM" id="MobiDB-lite"/>
    </source>
</evidence>
<proteinExistence type="predicted"/>
<dbReference type="EMBL" id="NMUH01002077">
    <property type="protein sequence ID" value="MQL97633.1"/>
    <property type="molecule type" value="Genomic_DNA"/>
</dbReference>
<accession>A0A843VZX5</accession>
<protein>
    <submittedName>
        <fullName evidence="2">Uncharacterized protein</fullName>
    </submittedName>
</protein>
<evidence type="ECO:0000313" key="2">
    <source>
        <dbReference type="EMBL" id="MQL97633.1"/>
    </source>
</evidence>
<sequence length="43" mass="4868">LFFACRPMENKLAVMQTIKSLAIGEQPSSDTDGDDYETRFVEN</sequence>
<dbReference type="Proteomes" id="UP000652761">
    <property type="component" value="Unassembled WGS sequence"/>
</dbReference>